<protein>
    <submittedName>
        <fullName evidence="1">Uncharacterized protein</fullName>
    </submittedName>
</protein>
<gene>
    <name evidence="1" type="ORF">S03H2_20744</name>
</gene>
<reference evidence="1" key="1">
    <citation type="journal article" date="2014" name="Front. Microbiol.">
        <title>High frequency of phylogenetically diverse reductive dehalogenase-homologous genes in deep subseafloor sedimentary metagenomes.</title>
        <authorList>
            <person name="Kawai M."/>
            <person name="Futagami T."/>
            <person name="Toyoda A."/>
            <person name="Takaki Y."/>
            <person name="Nishi S."/>
            <person name="Hori S."/>
            <person name="Arai W."/>
            <person name="Tsubouchi T."/>
            <person name="Morono Y."/>
            <person name="Uchiyama I."/>
            <person name="Ito T."/>
            <person name="Fujiyama A."/>
            <person name="Inagaki F."/>
            <person name="Takami H."/>
        </authorList>
    </citation>
    <scope>NUCLEOTIDE SEQUENCE</scope>
    <source>
        <strain evidence="1">Expedition CK06-06</strain>
    </source>
</reference>
<dbReference type="AlphaFoldDB" id="X1GD96"/>
<evidence type="ECO:0000313" key="1">
    <source>
        <dbReference type="EMBL" id="GAH39564.1"/>
    </source>
</evidence>
<proteinExistence type="predicted"/>
<organism evidence="1">
    <name type="scientific">marine sediment metagenome</name>
    <dbReference type="NCBI Taxonomy" id="412755"/>
    <lineage>
        <taxon>unclassified sequences</taxon>
        <taxon>metagenomes</taxon>
        <taxon>ecological metagenomes</taxon>
    </lineage>
</organism>
<sequence>MAIEKKVSGIVVGGINAADLNKLLGYTIGVAITGEEEVGLTLMITEGFGKMMISQRTFEYLASFNGEEAAINGATQIRAGVLRPELIIP</sequence>
<comment type="caution">
    <text evidence="1">The sequence shown here is derived from an EMBL/GenBank/DDBJ whole genome shotgun (WGS) entry which is preliminary data.</text>
</comment>
<dbReference type="EMBL" id="BARU01010969">
    <property type="protein sequence ID" value="GAH39564.1"/>
    <property type="molecule type" value="Genomic_DNA"/>
</dbReference>
<name>X1GD96_9ZZZZ</name>
<accession>X1GD96</accession>
<feature type="non-terminal residue" evidence="1">
    <location>
        <position position="89"/>
    </location>
</feature>